<reference evidence="1 2" key="1">
    <citation type="submission" date="2018-08" db="EMBL/GenBank/DDBJ databases">
        <title>A genome reference for cultivated species of the human gut microbiota.</title>
        <authorList>
            <person name="Zou Y."/>
            <person name="Xue W."/>
            <person name="Luo G."/>
        </authorList>
    </citation>
    <scope>NUCLEOTIDE SEQUENCE [LARGE SCALE GENOMIC DNA]</scope>
    <source>
        <strain evidence="1 2">AM07-24</strain>
    </source>
</reference>
<dbReference type="InterPro" id="IPR024747">
    <property type="entry name" value="Pyridox_Oxase-rel"/>
</dbReference>
<organism evidence="1 2">
    <name type="scientific">Emergencia timonensis</name>
    <dbReference type="NCBI Taxonomy" id="1776384"/>
    <lineage>
        <taxon>Bacteria</taxon>
        <taxon>Bacillati</taxon>
        <taxon>Bacillota</taxon>
        <taxon>Clostridia</taxon>
        <taxon>Peptostreptococcales</taxon>
        <taxon>Anaerovoracaceae</taxon>
        <taxon>Emergencia</taxon>
    </lineage>
</organism>
<dbReference type="Proteomes" id="UP000284841">
    <property type="component" value="Unassembled WGS sequence"/>
</dbReference>
<dbReference type="EMBL" id="QRMS01000004">
    <property type="protein sequence ID" value="RHJ86210.1"/>
    <property type="molecule type" value="Genomic_DNA"/>
</dbReference>
<sequence length="165" mass="18861">MTRREREVTDRDEMIEILKKCRILHLGLVDGDTPYVVPMNYGYTMEEGKLTLYLHGATQGRKIEVMRNNPKVFFEMECDVLAFDGNAACQYGTSYASIMGEGRAEILEDTEEKKEALSIFMKSQTGKDFVFQDKMVSVVHVIKIHVAEYTAKRRPLPPAMQKATE</sequence>
<keyword evidence="2" id="KW-1185">Reference proteome</keyword>
<dbReference type="Pfam" id="PF12900">
    <property type="entry name" value="Pyridox_ox_2"/>
    <property type="match status" value="1"/>
</dbReference>
<name>A0A415DZF9_9FIRM</name>
<protein>
    <submittedName>
        <fullName evidence="1">Pyridoxamine 5'-phosphate oxidase family protein</fullName>
    </submittedName>
</protein>
<proteinExistence type="predicted"/>
<dbReference type="InterPro" id="IPR012349">
    <property type="entry name" value="Split_barrel_FMN-bd"/>
</dbReference>
<dbReference type="Gene3D" id="2.30.110.10">
    <property type="entry name" value="Electron Transport, Fmn-binding Protein, Chain A"/>
    <property type="match status" value="1"/>
</dbReference>
<comment type="caution">
    <text evidence="1">The sequence shown here is derived from an EMBL/GenBank/DDBJ whole genome shotgun (WGS) entry which is preliminary data.</text>
</comment>
<gene>
    <name evidence="1" type="ORF">DW099_15210</name>
</gene>
<dbReference type="PANTHER" id="PTHR34071:SF2">
    <property type="entry name" value="FLAVIN-NUCLEOTIDE-BINDING PROTEIN"/>
    <property type="match status" value="1"/>
</dbReference>
<dbReference type="OrthoDB" id="9794935at2"/>
<dbReference type="AlphaFoldDB" id="A0A415DZF9"/>
<dbReference type="SUPFAM" id="SSF50475">
    <property type="entry name" value="FMN-binding split barrel"/>
    <property type="match status" value="1"/>
</dbReference>
<dbReference type="PANTHER" id="PTHR34071">
    <property type="entry name" value="5-NITROIMIDAZOLE ANTIBIOTICS RESISTANCE PROTEIN, NIMA-FAMILY-RELATED PROTEIN-RELATED"/>
    <property type="match status" value="1"/>
</dbReference>
<dbReference type="STRING" id="1776384.GCA_900086585_01556"/>
<evidence type="ECO:0000313" key="2">
    <source>
        <dbReference type="Proteomes" id="UP000284841"/>
    </source>
</evidence>
<accession>A0A415DZF9</accession>
<evidence type="ECO:0000313" key="1">
    <source>
        <dbReference type="EMBL" id="RHJ86210.1"/>
    </source>
</evidence>